<comment type="similarity">
    <text evidence="1">Belongs to the UDP-glycosyltransferase family.</text>
</comment>
<feature type="compositionally biased region" description="Basic and acidic residues" evidence="3">
    <location>
        <begin position="496"/>
        <end position="505"/>
    </location>
</feature>
<keyword evidence="2" id="KW-0808">Transferase</keyword>
<dbReference type="AlphaFoldDB" id="A0A835BW78"/>
<dbReference type="InterPro" id="IPR035595">
    <property type="entry name" value="UDP_glycos_trans_CS"/>
</dbReference>
<accession>A0A835BW78</accession>
<reference evidence="4" key="1">
    <citation type="submission" date="2020-07" db="EMBL/GenBank/DDBJ databases">
        <title>Genome sequence and genetic diversity analysis of an under-domesticated orphan crop, white fonio (Digitaria exilis).</title>
        <authorList>
            <person name="Bennetzen J.L."/>
            <person name="Chen S."/>
            <person name="Ma X."/>
            <person name="Wang X."/>
            <person name="Yssel A.E.J."/>
            <person name="Chaluvadi S.R."/>
            <person name="Johnson M."/>
            <person name="Gangashetty P."/>
            <person name="Hamidou F."/>
            <person name="Sanogo M.D."/>
            <person name="Zwaenepoel A."/>
            <person name="Wallace J."/>
            <person name="Van De Peer Y."/>
            <person name="Van Deynze A."/>
        </authorList>
    </citation>
    <scope>NUCLEOTIDE SEQUENCE</scope>
    <source>
        <tissue evidence="4">Leaves</tissue>
    </source>
</reference>
<dbReference type="FunFam" id="3.40.50.2000:FF:000056">
    <property type="entry name" value="Glycosyltransferase"/>
    <property type="match status" value="1"/>
</dbReference>
<dbReference type="PANTHER" id="PTHR11926:SF1392">
    <property type="entry name" value="GLYCOSYLTRANSFERASE"/>
    <property type="match status" value="1"/>
</dbReference>
<keyword evidence="5" id="KW-1185">Reference proteome</keyword>
<dbReference type="CDD" id="cd03784">
    <property type="entry name" value="GT1_Gtf-like"/>
    <property type="match status" value="2"/>
</dbReference>
<evidence type="ECO:0000313" key="4">
    <source>
        <dbReference type="EMBL" id="KAF8700826.1"/>
    </source>
</evidence>
<proteinExistence type="inferred from homology"/>
<dbReference type="GO" id="GO:0080043">
    <property type="term" value="F:quercetin 3-O-glucosyltransferase activity"/>
    <property type="evidence" value="ECO:0007669"/>
    <property type="project" value="TreeGrafter"/>
</dbReference>
<sequence>MQPRAEESTLLTLAPVPAAAGEEAALTGGDETHAHVHPRSIEPTAGAHTARPARDMSAAARAVAHVLVFPFPQQGHISCMLPFATALVDAGVHVTFLHTDNNLRRLGSATTTGVPPRSPSLRFVSVPDGLPDDDPRSVGSLLALVESLQVVASVAYRALLASLLMSRGGDHHHDAGFPPVTCVVADGYLPWAIDIADELGVPALAVLAFLSVPKLLELGELPFPEGSDLDENVRGVPGMEGFLRRRDLPSSFRHVSEHGVNPRLRVLVKDTFHSGKARALVLNTAASLERSSLAHIAPHMRDVFAVGPLHAILWREDDGCVAWLDGQADRSIVYASLGSLAVITREQFTELLSSGCSGRTWSGRASTTATGDDGDMGRVVAWAPQRDVLRHRAVGCFLTHAGWNSTLEAVVEGVPMVCWPFFADQQINSRFVGAVWRNGLDMKDVCDRTVVEKTVREAMESDEIRRSAEALARQVKRDVAAGGSSATEFQRLEEEAWKEHTDRSSQKNPTQRSSSAPPHDRKGRTRSSSTAMAAAAAAHALVFPCPAQGHINAMLPLAAALVDAGVFVTFLHTDHNLRVFSSASVAASPRLRFVSIPDGLPDDNPRSVADVLELDRSLREVGSRLSCLPQQGARASEMEETTASTTNTSSRRWMPWAIDVAEELGVPALAFFTSSTCSYLAYLAVPELLELGELPFPAGCDLDEPTFLRRRDLPNCYRRLPSDDAEDGDDTDPMLHTVHLFAKATAKSKARALVLNTAASLETSAIEHIAPRMRDVFAIGPLHAMSPQWCADDECIAWLDGQADRSVVYLSFGSLAVMSYEQFTEFLLGIVATGYPFLWVLRPDMVGEGQGYGILEEAAMVAAGDGKGRVVEWAPQREVLRHRAVGCFVTHAGWNSTLEAVVEGVPMVCWPSFADQHINSRFVGAVWRNGLDMKDVSDRAVVERMVMEAMESGDIRRSAEALARQVKRDVAAGGSSATEFQRLIGFIRELNTSNAASGVRAGAAQEHLKFMLHLATELVGAGHHVAFLRSNRPINYAVRPSSSPCCAHHQLYVG</sequence>
<dbReference type="PANTHER" id="PTHR11926">
    <property type="entry name" value="GLUCOSYL/GLUCURONOSYL TRANSFERASES"/>
    <property type="match status" value="1"/>
</dbReference>
<dbReference type="EMBL" id="JACEFO010001825">
    <property type="protein sequence ID" value="KAF8700826.1"/>
    <property type="molecule type" value="Genomic_DNA"/>
</dbReference>
<organism evidence="4 5">
    <name type="scientific">Digitaria exilis</name>
    <dbReference type="NCBI Taxonomy" id="1010633"/>
    <lineage>
        <taxon>Eukaryota</taxon>
        <taxon>Viridiplantae</taxon>
        <taxon>Streptophyta</taxon>
        <taxon>Embryophyta</taxon>
        <taxon>Tracheophyta</taxon>
        <taxon>Spermatophyta</taxon>
        <taxon>Magnoliopsida</taxon>
        <taxon>Liliopsida</taxon>
        <taxon>Poales</taxon>
        <taxon>Poaceae</taxon>
        <taxon>PACMAD clade</taxon>
        <taxon>Panicoideae</taxon>
        <taxon>Panicodae</taxon>
        <taxon>Paniceae</taxon>
        <taxon>Anthephorinae</taxon>
        <taxon>Digitaria</taxon>
    </lineage>
</organism>
<feature type="region of interest" description="Disordered" evidence="3">
    <location>
        <begin position="496"/>
        <end position="531"/>
    </location>
</feature>
<dbReference type="SUPFAM" id="SSF53756">
    <property type="entry name" value="UDP-Glycosyltransferase/glycogen phosphorylase"/>
    <property type="match status" value="2"/>
</dbReference>
<feature type="compositionally biased region" description="Polar residues" evidence="3">
    <location>
        <begin position="506"/>
        <end position="516"/>
    </location>
</feature>
<dbReference type="Gene3D" id="3.40.50.2000">
    <property type="entry name" value="Glycogen Phosphorylase B"/>
    <property type="match status" value="4"/>
</dbReference>
<evidence type="ECO:0000313" key="5">
    <source>
        <dbReference type="Proteomes" id="UP000636709"/>
    </source>
</evidence>
<dbReference type="PROSITE" id="PS00375">
    <property type="entry name" value="UDPGT"/>
    <property type="match status" value="2"/>
</dbReference>
<dbReference type="Pfam" id="PF00201">
    <property type="entry name" value="UDPGT"/>
    <property type="match status" value="2"/>
</dbReference>
<name>A0A835BW78_9POAL</name>
<gene>
    <name evidence="4" type="ORF">HU200_034190</name>
</gene>
<protein>
    <submittedName>
        <fullName evidence="4">Uncharacterized protein</fullName>
    </submittedName>
</protein>
<evidence type="ECO:0000256" key="2">
    <source>
        <dbReference type="ARBA" id="ARBA00022679"/>
    </source>
</evidence>
<dbReference type="InterPro" id="IPR002213">
    <property type="entry name" value="UDP_glucos_trans"/>
</dbReference>
<comment type="caution">
    <text evidence="4">The sequence shown here is derived from an EMBL/GenBank/DDBJ whole genome shotgun (WGS) entry which is preliminary data.</text>
</comment>
<evidence type="ECO:0000256" key="1">
    <source>
        <dbReference type="ARBA" id="ARBA00009995"/>
    </source>
</evidence>
<dbReference type="OrthoDB" id="5835829at2759"/>
<dbReference type="GO" id="GO:0080044">
    <property type="term" value="F:quercetin 7-O-glucosyltransferase activity"/>
    <property type="evidence" value="ECO:0007669"/>
    <property type="project" value="TreeGrafter"/>
</dbReference>
<dbReference type="Proteomes" id="UP000636709">
    <property type="component" value="Unassembled WGS sequence"/>
</dbReference>
<evidence type="ECO:0000256" key="3">
    <source>
        <dbReference type="SAM" id="MobiDB-lite"/>
    </source>
</evidence>